<organism evidence="2 3">
    <name type="scientific">Tessaracoccus lubricantis</name>
    <dbReference type="NCBI Taxonomy" id="545543"/>
    <lineage>
        <taxon>Bacteria</taxon>
        <taxon>Bacillati</taxon>
        <taxon>Actinomycetota</taxon>
        <taxon>Actinomycetes</taxon>
        <taxon>Propionibacteriales</taxon>
        <taxon>Propionibacteriaceae</taxon>
        <taxon>Tessaracoccus</taxon>
    </lineage>
</organism>
<accession>A0ABP9F8Z5</accession>
<keyword evidence="3" id="KW-1185">Reference proteome</keyword>
<sequence length="315" mass="33496">MAGCTPLSPGLGPTLTTSSPSAAATSASPTSPAPSPITEPELPQRFPVDGALIDHAELVVEELHAVASGLPVLKLDITADQATLTALRPDGSVASYRWSADEITRVDSDIQYLEQATFDPADFPLQSTARMFDIADLRGVRGELVLQIVEYREGQVLMTITSRPESTTVFFRADGTAVAELGYTGVADLTAGLGEVLGDATEAYAVGFSPSRGYWADLPGEEQGVVVSRSRMGGLPVFETRRSETPPIGTFDPQEIEPATLAKVIAQFQPDPAQPCDVVIDRSTQRSGAVMRVECDGEVHYADLEGRDMTSLIAD</sequence>
<protein>
    <recommendedName>
        <fullName evidence="4">DUF4340 domain-containing protein</fullName>
    </recommendedName>
</protein>
<evidence type="ECO:0000313" key="3">
    <source>
        <dbReference type="Proteomes" id="UP001501521"/>
    </source>
</evidence>
<evidence type="ECO:0000256" key="1">
    <source>
        <dbReference type="SAM" id="MobiDB-lite"/>
    </source>
</evidence>
<gene>
    <name evidence="2" type="ORF">GCM10025789_12510</name>
</gene>
<name>A0ABP9F8Z5_9ACTN</name>
<comment type="caution">
    <text evidence="2">The sequence shown here is derived from an EMBL/GenBank/DDBJ whole genome shotgun (WGS) entry which is preliminary data.</text>
</comment>
<dbReference type="Proteomes" id="UP001501521">
    <property type="component" value="Unassembled WGS sequence"/>
</dbReference>
<evidence type="ECO:0008006" key="4">
    <source>
        <dbReference type="Google" id="ProtNLM"/>
    </source>
</evidence>
<dbReference type="EMBL" id="BAABLV010000020">
    <property type="protein sequence ID" value="GAA4896286.1"/>
    <property type="molecule type" value="Genomic_DNA"/>
</dbReference>
<feature type="compositionally biased region" description="Low complexity" evidence="1">
    <location>
        <begin position="1"/>
        <end position="30"/>
    </location>
</feature>
<proteinExistence type="predicted"/>
<evidence type="ECO:0000313" key="2">
    <source>
        <dbReference type="EMBL" id="GAA4896286.1"/>
    </source>
</evidence>
<reference evidence="3" key="1">
    <citation type="journal article" date="2019" name="Int. J. Syst. Evol. Microbiol.">
        <title>The Global Catalogue of Microorganisms (GCM) 10K type strain sequencing project: providing services to taxonomists for standard genome sequencing and annotation.</title>
        <authorList>
            <consortium name="The Broad Institute Genomics Platform"/>
            <consortium name="The Broad Institute Genome Sequencing Center for Infectious Disease"/>
            <person name="Wu L."/>
            <person name="Ma J."/>
        </authorList>
    </citation>
    <scope>NUCLEOTIDE SEQUENCE [LARGE SCALE GENOMIC DNA]</scope>
    <source>
        <strain evidence="3">JCM 19125</strain>
    </source>
</reference>
<feature type="region of interest" description="Disordered" evidence="1">
    <location>
        <begin position="1"/>
        <end position="44"/>
    </location>
</feature>